<dbReference type="SUPFAM" id="SSF53098">
    <property type="entry name" value="Ribonuclease H-like"/>
    <property type="match status" value="1"/>
</dbReference>
<dbReference type="InterPro" id="IPR050437">
    <property type="entry name" value="Ribos_protein_bS1-like"/>
</dbReference>
<dbReference type="Pfam" id="PF09371">
    <property type="entry name" value="Tex_N"/>
    <property type="match status" value="1"/>
</dbReference>
<dbReference type="FunFam" id="3.30.420.140:FF:000001">
    <property type="entry name" value="RNA-binding transcriptional accessory protein"/>
    <property type="match status" value="1"/>
</dbReference>
<keyword evidence="2" id="KW-0687">Ribonucleoprotein</keyword>
<evidence type="ECO:0000259" key="1">
    <source>
        <dbReference type="PROSITE" id="PS50126"/>
    </source>
</evidence>
<dbReference type="SUPFAM" id="SSF50249">
    <property type="entry name" value="Nucleic acid-binding proteins"/>
    <property type="match status" value="1"/>
</dbReference>
<dbReference type="Pfam" id="PF17674">
    <property type="entry name" value="HHH_9"/>
    <property type="match status" value="1"/>
</dbReference>
<dbReference type="PANTHER" id="PTHR10724:SF10">
    <property type="entry name" value="S1 RNA-BINDING DOMAIN-CONTAINING PROTEIN 1"/>
    <property type="match status" value="1"/>
</dbReference>
<evidence type="ECO:0000313" key="3">
    <source>
        <dbReference type="Proteomes" id="UP000319383"/>
    </source>
</evidence>
<dbReference type="SMART" id="SM00316">
    <property type="entry name" value="S1"/>
    <property type="match status" value="1"/>
</dbReference>
<dbReference type="InterPro" id="IPR023319">
    <property type="entry name" value="Tex-like_HTH_dom_sf"/>
</dbReference>
<dbReference type="SUPFAM" id="SSF47781">
    <property type="entry name" value="RuvA domain 2-like"/>
    <property type="match status" value="2"/>
</dbReference>
<dbReference type="Pfam" id="PF22706">
    <property type="entry name" value="Tex_central_region"/>
    <property type="match status" value="1"/>
</dbReference>
<evidence type="ECO:0000313" key="2">
    <source>
        <dbReference type="EMBL" id="QDU45803.1"/>
    </source>
</evidence>
<dbReference type="InterPro" id="IPR023323">
    <property type="entry name" value="Tex-like_dom_sf"/>
</dbReference>
<dbReference type="RefSeq" id="WP_145378345.1">
    <property type="nucleotide sequence ID" value="NZ_CP036276.1"/>
</dbReference>
<protein>
    <submittedName>
        <fullName evidence="2">30S ribosomal protein S1</fullName>
    </submittedName>
</protein>
<dbReference type="InterPro" id="IPR003029">
    <property type="entry name" value="S1_domain"/>
</dbReference>
<dbReference type="InterPro" id="IPR041692">
    <property type="entry name" value="HHH_9"/>
</dbReference>
<feature type="domain" description="S1 motif" evidence="1">
    <location>
        <begin position="652"/>
        <end position="721"/>
    </location>
</feature>
<dbReference type="InterPro" id="IPR055179">
    <property type="entry name" value="Tex-like_central_region"/>
</dbReference>
<dbReference type="GO" id="GO:0003735">
    <property type="term" value="F:structural constituent of ribosome"/>
    <property type="evidence" value="ECO:0007669"/>
    <property type="project" value="TreeGrafter"/>
</dbReference>
<dbReference type="Pfam" id="PF16921">
    <property type="entry name" value="Tex_YqgF"/>
    <property type="match status" value="1"/>
</dbReference>
<dbReference type="InterPro" id="IPR037027">
    <property type="entry name" value="YqgF/RNaseH-like_dom_sf"/>
</dbReference>
<dbReference type="AlphaFoldDB" id="A0A517ZTM9"/>
<dbReference type="Proteomes" id="UP000319383">
    <property type="component" value="Chromosome"/>
</dbReference>
<dbReference type="Gene3D" id="1.10.10.650">
    <property type="entry name" value="RuvA domain 2-like"/>
    <property type="match status" value="1"/>
</dbReference>
<dbReference type="SMART" id="SM00732">
    <property type="entry name" value="YqgFc"/>
    <property type="match status" value="1"/>
</dbReference>
<accession>A0A517ZTM9</accession>
<keyword evidence="2" id="KW-0689">Ribosomal protein</keyword>
<dbReference type="KEGG" id="sdyn:Mal52_42990"/>
<dbReference type="GO" id="GO:0003729">
    <property type="term" value="F:mRNA binding"/>
    <property type="evidence" value="ECO:0007669"/>
    <property type="project" value="UniProtKB-ARBA"/>
</dbReference>
<dbReference type="GO" id="GO:0006412">
    <property type="term" value="P:translation"/>
    <property type="evidence" value="ECO:0007669"/>
    <property type="project" value="TreeGrafter"/>
</dbReference>
<dbReference type="PANTHER" id="PTHR10724">
    <property type="entry name" value="30S RIBOSOMAL PROTEIN S1"/>
    <property type="match status" value="1"/>
</dbReference>
<dbReference type="FunFam" id="2.40.50.140:FF:000051">
    <property type="entry name" value="RNA-binding transcriptional accessory protein"/>
    <property type="match status" value="1"/>
</dbReference>
<dbReference type="GO" id="GO:0006139">
    <property type="term" value="P:nucleobase-containing compound metabolic process"/>
    <property type="evidence" value="ECO:0007669"/>
    <property type="project" value="InterPro"/>
</dbReference>
<dbReference type="Pfam" id="PF12836">
    <property type="entry name" value="HHH_3"/>
    <property type="match status" value="1"/>
</dbReference>
<dbReference type="Gene3D" id="2.40.50.140">
    <property type="entry name" value="Nucleic acid-binding proteins"/>
    <property type="match status" value="1"/>
</dbReference>
<dbReference type="InterPro" id="IPR018974">
    <property type="entry name" value="Tex-like_N"/>
</dbReference>
<reference evidence="2 3" key="1">
    <citation type="submission" date="2019-02" db="EMBL/GenBank/DDBJ databases">
        <title>Deep-cultivation of Planctomycetes and their phenomic and genomic characterization uncovers novel biology.</title>
        <authorList>
            <person name="Wiegand S."/>
            <person name="Jogler M."/>
            <person name="Boedeker C."/>
            <person name="Pinto D."/>
            <person name="Vollmers J."/>
            <person name="Rivas-Marin E."/>
            <person name="Kohn T."/>
            <person name="Peeters S.H."/>
            <person name="Heuer A."/>
            <person name="Rast P."/>
            <person name="Oberbeckmann S."/>
            <person name="Bunk B."/>
            <person name="Jeske O."/>
            <person name="Meyerdierks A."/>
            <person name="Storesund J.E."/>
            <person name="Kallscheuer N."/>
            <person name="Luecker S."/>
            <person name="Lage O.M."/>
            <person name="Pohl T."/>
            <person name="Merkel B.J."/>
            <person name="Hornburger P."/>
            <person name="Mueller R.-W."/>
            <person name="Bruemmer F."/>
            <person name="Labrenz M."/>
            <person name="Spormann A.M."/>
            <person name="Op den Camp H."/>
            <person name="Overmann J."/>
            <person name="Amann R."/>
            <person name="Jetten M.S.M."/>
            <person name="Mascher T."/>
            <person name="Medema M.H."/>
            <person name="Devos D.P."/>
            <person name="Kaster A.-K."/>
            <person name="Ovreas L."/>
            <person name="Rohde M."/>
            <person name="Galperin M.Y."/>
            <person name="Jogler C."/>
        </authorList>
    </citation>
    <scope>NUCLEOTIDE SEQUENCE [LARGE SCALE GENOMIC DNA]</scope>
    <source>
        <strain evidence="2 3">Mal52</strain>
    </source>
</reference>
<dbReference type="InterPro" id="IPR032639">
    <property type="entry name" value="Tex_YqgF"/>
</dbReference>
<dbReference type="GO" id="GO:0005737">
    <property type="term" value="C:cytoplasm"/>
    <property type="evidence" value="ECO:0007669"/>
    <property type="project" value="UniProtKB-ARBA"/>
</dbReference>
<proteinExistence type="predicted"/>
<dbReference type="Gene3D" id="1.10.150.310">
    <property type="entry name" value="Tex RuvX-like domain-like"/>
    <property type="match status" value="1"/>
</dbReference>
<dbReference type="Pfam" id="PF00575">
    <property type="entry name" value="S1"/>
    <property type="match status" value="1"/>
</dbReference>
<dbReference type="PROSITE" id="PS50126">
    <property type="entry name" value="S1"/>
    <property type="match status" value="1"/>
</dbReference>
<name>A0A517ZTM9_9PLAN</name>
<dbReference type="Gene3D" id="1.10.3500.10">
    <property type="entry name" value="Tex N-terminal region-like"/>
    <property type="match status" value="1"/>
</dbReference>
<dbReference type="Gene3D" id="3.30.420.140">
    <property type="entry name" value="YqgF/RNase H-like domain"/>
    <property type="match status" value="1"/>
</dbReference>
<dbReference type="SUPFAM" id="SSF158832">
    <property type="entry name" value="Tex N-terminal region-like"/>
    <property type="match status" value="1"/>
</dbReference>
<dbReference type="InterPro" id="IPR006641">
    <property type="entry name" value="YqgF/RNaseH-like_dom"/>
</dbReference>
<dbReference type="FunFam" id="1.10.10.650:FF:000001">
    <property type="entry name" value="S1 RNA-binding domain 1"/>
    <property type="match status" value="1"/>
</dbReference>
<dbReference type="InterPro" id="IPR012337">
    <property type="entry name" value="RNaseH-like_sf"/>
</dbReference>
<dbReference type="InterPro" id="IPR010994">
    <property type="entry name" value="RuvA_2-like"/>
</dbReference>
<dbReference type="GO" id="GO:0005840">
    <property type="term" value="C:ribosome"/>
    <property type="evidence" value="ECO:0007669"/>
    <property type="project" value="UniProtKB-KW"/>
</dbReference>
<gene>
    <name evidence="2" type="primary">rpsA_2</name>
    <name evidence="2" type="ORF">Mal52_42990</name>
</gene>
<dbReference type="EMBL" id="CP036276">
    <property type="protein sequence ID" value="QDU45803.1"/>
    <property type="molecule type" value="Genomic_DNA"/>
</dbReference>
<keyword evidence="3" id="KW-1185">Reference proteome</keyword>
<dbReference type="InterPro" id="IPR044146">
    <property type="entry name" value="S1_Tex"/>
</dbReference>
<dbReference type="CDD" id="cd05685">
    <property type="entry name" value="S1_Tex"/>
    <property type="match status" value="1"/>
</dbReference>
<organism evidence="2 3">
    <name type="scientific">Symmachiella dynata</name>
    <dbReference type="NCBI Taxonomy" id="2527995"/>
    <lineage>
        <taxon>Bacteria</taxon>
        <taxon>Pseudomonadati</taxon>
        <taxon>Planctomycetota</taxon>
        <taxon>Planctomycetia</taxon>
        <taxon>Planctomycetales</taxon>
        <taxon>Planctomycetaceae</taxon>
        <taxon>Symmachiella</taxon>
    </lineage>
</organism>
<sequence>MLKLETAVLDRIAQEVGVKSSQVAGTIELLDDGNTVPFITRYRKERTGNLDEVQIRDIQQRVKSHRQLRERAATILKSIESQDKLTPQLQQQIEAAQTLAELEDLYLPYRPKKRTRAQIARERGLEGFAEQLWSEDPAVDSPRAAAAQHVNPEQELATADDVLQGASDILAERIAEDGSVRESARRVALKTGRLKITAAGKEADESFRDYFDYSEAVSKIPPHRVLAINRGETESALRVKFVWDGDAAQAKTVRLLKLNEHRFALFMMDVSADALSRLILPSLERELRRDLTQRAEQHAIEVFARNLRNLLLQPPVRGQRVLAIDPGFRTGCKIAVLDETGNCVATDVVYITGSQSKKAAARDKLAELVAEHSCHLIAIGNGTACRETEEIAAELIAESHADLRYVIVNEAGASIYSASDAGREEFPDYDATTRGTISIGRRLQDPLSELVKIEPQHIGVGMYQHDVSPKSLKESLDEVIESCVNYVGVDLNTSGTALLSHVSGLNRRTAANIVSWRNEHGSFRTRRQLLEVAGLGQATYTQAAGFLKITSGDEPLDATWIHPESYPTTRRLLERFQLPSEKVTRDETVRETLQQRVAELDRPSLAQEFEIGLPTLTDILDALVRPGRDPRADLPAPVFKSDILKLEDLQPGMTLQGTVLNVVDFGAFVDIGLKDSGLVHISKLADQYVKNPHDIVAVGDVVTVRVEEIDSVRRRVSLTMRSA</sequence>
<dbReference type="FunFam" id="1.10.150.310:FF:000001">
    <property type="entry name" value="RNA-binding transcriptional accessory protein"/>
    <property type="match status" value="1"/>
</dbReference>
<dbReference type="InterPro" id="IPR012340">
    <property type="entry name" value="NA-bd_OB-fold"/>
</dbReference>